<organism evidence="2">
    <name type="scientific">Haptolina ericina</name>
    <dbReference type="NCBI Taxonomy" id="156174"/>
    <lineage>
        <taxon>Eukaryota</taxon>
        <taxon>Haptista</taxon>
        <taxon>Haptophyta</taxon>
        <taxon>Prymnesiophyceae</taxon>
        <taxon>Prymnesiales</taxon>
        <taxon>Prymnesiaceae</taxon>
        <taxon>Haptolina</taxon>
    </lineage>
</organism>
<dbReference type="Gene3D" id="3.60.21.10">
    <property type="match status" value="2"/>
</dbReference>
<evidence type="ECO:0000259" key="1">
    <source>
        <dbReference type="Pfam" id="PF14008"/>
    </source>
</evidence>
<feature type="domain" description="Purple acid phosphatase C-terminal" evidence="1">
    <location>
        <begin position="160"/>
        <end position="225"/>
    </location>
</feature>
<sequence length="244" mass="26231">MNFDAAQLAWLEADLKAAAANRDAVPWIMASAHYPIYHAALALNANKSAAHFLGEEGEAEIGGQPLPPFREPAADGAIFTTPAAPWRKPTTDGHAFVECGATGECKTVGEWHADVSSKLEPLLLKYGVDIFNAGHVHDYCSTFPMAYGKRVGSDFNQPKAPVHITEGNGGVPGVVGTYKFNDCTTHTPWCRTHASGGAYGRFTFWNATHATYDHVQNNGGNISDSFTIIQSKHGPFPSPIKAYS</sequence>
<dbReference type="InterPro" id="IPR029052">
    <property type="entry name" value="Metallo-depent_PP-like"/>
</dbReference>
<reference evidence="2" key="1">
    <citation type="submission" date="2021-01" db="EMBL/GenBank/DDBJ databases">
        <authorList>
            <person name="Corre E."/>
            <person name="Pelletier E."/>
            <person name="Niang G."/>
            <person name="Scheremetjew M."/>
            <person name="Finn R."/>
            <person name="Kale V."/>
            <person name="Holt S."/>
            <person name="Cochrane G."/>
            <person name="Meng A."/>
            <person name="Brown T."/>
            <person name="Cohen L."/>
        </authorList>
    </citation>
    <scope>NUCLEOTIDE SEQUENCE</scope>
    <source>
        <strain evidence="2">CCMP281</strain>
    </source>
</reference>
<protein>
    <recommendedName>
        <fullName evidence="1">Purple acid phosphatase C-terminal domain-containing protein</fullName>
    </recommendedName>
</protein>
<dbReference type="EMBL" id="HBHX01026919">
    <property type="protein sequence ID" value="CAE0114376.1"/>
    <property type="molecule type" value="Transcribed_RNA"/>
</dbReference>
<name>A0A7S3AV70_9EUKA</name>
<gene>
    <name evidence="2" type="ORF">HERI1096_LOCUS15050</name>
</gene>
<dbReference type="PANTHER" id="PTHR45867">
    <property type="entry name" value="PURPLE ACID PHOSPHATASE"/>
    <property type="match status" value="1"/>
</dbReference>
<proteinExistence type="predicted"/>
<dbReference type="Pfam" id="PF14008">
    <property type="entry name" value="Metallophos_C"/>
    <property type="match status" value="1"/>
</dbReference>
<dbReference type="InterPro" id="IPR025733">
    <property type="entry name" value="PAPs_C"/>
</dbReference>
<dbReference type="PANTHER" id="PTHR45867:SF3">
    <property type="entry name" value="ACID PHOSPHATASE TYPE 7"/>
    <property type="match status" value="1"/>
</dbReference>
<evidence type="ECO:0000313" key="2">
    <source>
        <dbReference type="EMBL" id="CAE0114376.1"/>
    </source>
</evidence>
<accession>A0A7S3AV70</accession>
<dbReference type="SUPFAM" id="SSF56300">
    <property type="entry name" value="Metallo-dependent phosphatases"/>
    <property type="match status" value="1"/>
</dbReference>
<dbReference type="AlphaFoldDB" id="A0A7S3AV70"/>